<feature type="domain" description="Ionotropic glutamate receptor C-terminal" evidence="13">
    <location>
        <begin position="161"/>
        <end position="468"/>
    </location>
</feature>
<name>A0ABR2SYV2_9ROSI</name>
<evidence type="ECO:0000256" key="5">
    <source>
        <dbReference type="ARBA" id="ARBA00023065"/>
    </source>
</evidence>
<evidence type="ECO:0000256" key="4">
    <source>
        <dbReference type="ARBA" id="ARBA00022989"/>
    </source>
</evidence>
<evidence type="ECO:0000313" key="14">
    <source>
        <dbReference type="EMBL" id="KAK9030415.1"/>
    </source>
</evidence>
<evidence type="ECO:0000256" key="7">
    <source>
        <dbReference type="ARBA" id="ARBA00023170"/>
    </source>
</evidence>
<evidence type="ECO:0000259" key="13">
    <source>
        <dbReference type="SMART" id="SM00079"/>
    </source>
</evidence>
<organism evidence="14 15">
    <name type="scientific">Hibiscus sabdariffa</name>
    <name type="common">roselle</name>
    <dbReference type="NCBI Taxonomy" id="183260"/>
    <lineage>
        <taxon>Eukaryota</taxon>
        <taxon>Viridiplantae</taxon>
        <taxon>Streptophyta</taxon>
        <taxon>Embryophyta</taxon>
        <taxon>Tracheophyta</taxon>
        <taxon>Spermatophyta</taxon>
        <taxon>Magnoliopsida</taxon>
        <taxon>eudicotyledons</taxon>
        <taxon>Gunneridae</taxon>
        <taxon>Pentapetalae</taxon>
        <taxon>rosids</taxon>
        <taxon>malvids</taxon>
        <taxon>Malvales</taxon>
        <taxon>Malvaceae</taxon>
        <taxon>Malvoideae</taxon>
        <taxon>Hibiscus</taxon>
    </lineage>
</organism>
<gene>
    <name evidence="14" type="ORF">V6N11_031842</name>
</gene>
<dbReference type="SUPFAM" id="SSF53850">
    <property type="entry name" value="Periplasmic binding protein-like II"/>
    <property type="match status" value="1"/>
</dbReference>
<keyword evidence="4 11" id="KW-1133">Transmembrane helix</keyword>
<keyword evidence="6 11" id="KW-0472">Membrane</keyword>
<dbReference type="InterPro" id="IPR001638">
    <property type="entry name" value="Solute-binding_3/MltF_N"/>
</dbReference>
<accession>A0ABR2SYV2</accession>
<dbReference type="InterPro" id="IPR001320">
    <property type="entry name" value="Iontro_rcpt_C"/>
</dbReference>
<reference evidence="14 15" key="1">
    <citation type="journal article" date="2024" name="G3 (Bethesda)">
        <title>Genome assembly of Hibiscus sabdariffa L. provides insights into metabolisms of medicinal natural products.</title>
        <authorList>
            <person name="Kim T."/>
        </authorList>
    </citation>
    <scope>NUCLEOTIDE SEQUENCE [LARGE SCALE GENOMIC DNA]</scope>
    <source>
        <strain evidence="14">TK-2024</strain>
        <tissue evidence="14">Old leaves</tissue>
    </source>
</reference>
<keyword evidence="10" id="KW-0407">Ion channel</keyword>
<evidence type="ECO:0000256" key="9">
    <source>
        <dbReference type="ARBA" id="ARBA00023286"/>
    </source>
</evidence>
<comment type="caution">
    <text evidence="14">The sequence shown here is derived from an EMBL/GenBank/DDBJ whole genome shotgun (WGS) entry which is preliminary data.</text>
</comment>
<sequence length="544" mass="60952">MGRILVSAVLIFCSLALVNYDRGIKDTSSDFWEQALDAGFGSSLHQKDEQIYLARDVSALTSRDSDTNSSAIALSGYSIPIPTVYTLEINQTAGWGYCSDCFVEFSLPYSSQQEDYGNSGVPFFSPRPRIAKLRRHGGRISIGVGVAEPERSNISVARKVVFKVGVAVNSNITRFSIDVFEAAVRLVPYEITYKLIFFDGSSDELINKVARETYDVAIGDIVITRSRNQHVDFSPPYLEPGFMMVAKAKTKDLNKFWWFLSPFTAQMWLIIAALNVLIGLVIWVIESQYEDGPNFLEALFLLQRRPGRNTLARIMVTVRVFMLLILTQVYTTVLTNSLLDPSVLDFNSLRQTNSVIGCDRQSQAIWYLVNVLGFNRRNVKVIASFADYKEALYSGSIKAAFLFTPYAKILLANYCQDLIEINPTYGNNLGGLRFVFPKGSLLANDIADAILKLERTGELQHMEDQISASFDCSRKPFEDARAQNVGAGSFMGVFVLCGGASITALSIILIQLLYRHLVGRIQRMLTATHFWELLLLMQRRGRRV</sequence>
<evidence type="ECO:0000256" key="10">
    <source>
        <dbReference type="ARBA" id="ARBA00023303"/>
    </source>
</evidence>
<feature type="chain" id="PRO_5045243688" description="Ionotropic glutamate receptor C-terminal domain-containing protein" evidence="12">
    <location>
        <begin position="17"/>
        <end position="544"/>
    </location>
</feature>
<evidence type="ECO:0000256" key="6">
    <source>
        <dbReference type="ARBA" id="ARBA00023136"/>
    </source>
</evidence>
<proteinExistence type="predicted"/>
<keyword evidence="5" id="KW-0406">Ion transport</keyword>
<dbReference type="SMART" id="SM00079">
    <property type="entry name" value="PBPe"/>
    <property type="match status" value="1"/>
</dbReference>
<dbReference type="Pfam" id="PF00497">
    <property type="entry name" value="SBP_bac_3"/>
    <property type="match status" value="1"/>
</dbReference>
<evidence type="ECO:0000256" key="3">
    <source>
        <dbReference type="ARBA" id="ARBA00022692"/>
    </source>
</evidence>
<dbReference type="Gene3D" id="3.40.190.10">
    <property type="entry name" value="Periplasmic binding protein-like II"/>
    <property type="match status" value="1"/>
</dbReference>
<feature type="transmembrane region" description="Helical" evidence="11">
    <location>
        <begin position="311"/>
        <end position="331"/>
    </location>
</feature>
<feature type="signal peptide" evidence="12">
    <location>
        <begin position="1"/>
        <end position="16"/>
    </location>
</feature>
<evidence type="ECO:0000313" key="15">
    <source>
        <dbReference type="Proteomes" id="UP001396334"/>
    </source>
</evidence>
<keyword evidence="15" id="KW-1185">Reference proteome</keyword>
<dbReference type="Proteomes" id="UP001396334">
    <property type="component" value="Unassembled WGS sequence"/>
</dbReference>
<evidence type="ECO:0000256" key="12">
    <source>
        <dbReference type="SAM" id="SignalP"/>
    </source>
</evidence>
<keyword evidence="3 11" id="KW-0812">Transmembrane</keyword>
<comment type="subcellular location">
    <subcellularLocation>
        <location evidence="1">Membrane</location>
        <topology evidence="1">Multi-pass membrane protein</topology>
    </subcellularLocation>
</comment>
<evidence type="ECO:0000256" key="11">
    <source>
        <dbReference type="SAM" id="Phobius"/>
    </source>
</evidence>
<evidence type="ECO:0000256" key="2">
    <source>
        <dbReference type="ARBA" id="ARBA00022448"/>
    </source>
</evidence>
<keyword evidence="9" id="KW-1071">Ligand-gated ion channel</keyword>
<keyword evidence="8" id="KW-0325">Glycoprotein</keyword>
<protein>
    <recommendedName>
        <fullName evidence="13">Ionotropic glutamate receptor C-terminal domain-containing protein</fullName>
    </recommendedName>
</protein>
<evidence type="ECO:0000256" key="1">
    <source>
        <dbReference type="ARBA" id="ARBA00004141"/>
    </source>
</evidence>
<keyword evidence="7" id="KW-0675">Receptor</keyword>
<keyword evidence="12" id="KW-0732">Signal</keyword>
<dbReference type="InterPro" id="IPR015683">
    <property type="entry name" value="Ionotropic_Glu_rcpt"/>
</dbReference>
<feature type="transmembrane region" description="Helical" evidence="11">
    <location>
        <begin position="256"/>
        <end position="285"/>
    </location>
</feature>
<feature type="transmembrane region" description="Helical" evidence="11">
    <location>
        <begin position="490"/>
        <end position="514"/>
    </location>
</feature>
<dbReference type="PANTHER" id="PTHR18966">
    <property type="entry name" value="IONOTROPIC GLUTAMATE RECEPTOR"/>
    <property type="match status" value="1"/>
</dbReference>
<keyword evidence="2" id="KW-0813">Transport</keyword>
<dbReference type="EMBL" id="JBBPBN010000010">
    <property type="protein sequence ID" value="KAK9030415.1"/>
    <property type="molecule type" value="Genomic_DNA"/>
</dbReference>
<evidence type="ECO:0000256" key="8">
    <source>
        <dbReference type="ARBA" id="ARBA00023180"/>
    </source>
</evidence>